<dbReference type="Proteomes" id="UP000572907">
    <property type="component" value="Unassembled WGS sequence"/>
</dbReference>
<comment type="caution">
    <text evidence="1">The sequence shown here is derived from an EMBL/GenBank/DDBJ whole genome shotgun (WGS) entry which is preliminary data.</text>
</comment>
<dbReference type="SUPFAM" id="SSF53041">
    <property type="entry name" value="Resolvase-like"/>
    <property type="match status" value="1"/>
</dbReference>
<dbReference type="EMBL" id="JACHXE010000005">
    <property type="protein sequence ID" value="MBB3079050.1"/>
    <property type="molecule type" value="Genomic_DNA"/>
</dbReference>
<keyword evidence="2" id="KW-1185">Reference proteome</keyword>
<evidence type="ECO:0000313" key="2">
    <source>
        <dbReference type="Proteomes" id="UP000572907"/>
    </source>
</evidence>
<evidence type="ECO:0000313" key="1">
    <source>
        <dbReference type="EMBL" id="MBB3079050.1"/>
    </source>
</evidence>
<dbReference type="RefSeq" id="WP_184595998.1">
    <property type="nucleotide sequence ID" value="NZ_BMUP01000002.1"/>
</dbReference>
<dbReference type="GO" id="GO:0003677">
    <property type="term" value="F:DNA binding"/>
    <property type="evidence" value="ECO:0007669"/>
    <property type="project" value="InterPro"/>
</dbReference>
<accession>A0A7W5F3U0</accession>
<sequence>MKRLGRGCAELLAVPKNLRHHDIQLELLNDPLQGVYDPSGHGTVRLAFFAGMAESEREYIRRHRCQAGSRLCSRVSSVIRFSLHHPRVHLSGPSRAEP</sequence>
<proteinExistence type="predicted"/>
<dbReference type="AlphaFoldDB" id="A0A7W5F3U0"/>
<gene>
    <name evidence="1" type="ORF">FHS41_005581</name>
</gene>
<dbReference type="InterPro" id="IPR036162">
    <property type="entry name" value="Resolvase-like_N_sf"/>
</dbReference>
<organism evidence="1 2">
    <name type="scientific">Streptomyces violarus</name>
    <dbReference type="NCBI Taxonomy" id="67380"/>
    <lineage>
        <taxon>Bacteria</taxon>
        <taxon>Bacillati</taxon>
        <taxon>Actinomycetota</taxon>
        <taxon>Actinomycetes</taxon>
        <taxon>Kitasatosporales</taxon>
        <taxon>Streptomycetaceae</taxon>
        <taxon>Streptomyces</taxon>
    </lineage>
</organism>
<reference evidence="1 2" key="1">
    <citation type="submission" date="2020-08" db="EMBL/GenBank/DDBJ databases">
        <title>Genomic Encyclopedia of Type Strains, Phase III (KMG-III): the genomes of soil and plant-associated and newly described type strains.</title>
        <authorList>
            <person name="Whitman W."/>
        </authorList>
    </citation>
    <scope>NUCLEOTIDE SEQUENCE [LARGE SCALE GENOMIC DNA]</scope>
    <source>
        <strain evidence="1 2">CECT 3237</strain>
    </source>
</reference>
<protein>
    <submittedName>
        <fullName evidence="1">DNA invertase Pin-like site-specific DNA recombinase</fullName>
    </submittedName>
</protein>
<dbReference type="GO" id="GO:0000150">
    <property type="term" value="F:DNA strand exchange activity"/>
    <property type="evidence" value="ECO:0007669"/>
    <property type="project" value="InterPro"/>
</dbReference>
<name>A0A7W5F3U0_9ACTN</name>